<evidence type="ECO:0000313" key="2">
    <source>
        <dbReference type="EMBL" id="CCQ48330.1"/>
    </source>
</evidence>
<comment type="caution">
    <text evidence="2">The sequence shown here is derived from an EMBL/GenBank/DDBJ whole genome shotgun (WGS) entry which is preliminary data.</text>
</comment>
<feature type="region of interest" description="Disordered" evidence="1">
    <location>
        <begin position="16"/>
        <end position="38"/>
    </location>
</feature>
<reference evidence="3" key="1">
    <citation type="journal article" date="2014" name="Genome Announc.">
        <title>Genome Sequence of Arthrobacter siccitolerans 4J27, a Xeroprotectant-Producing Desiccation-Tolerant Microorganism.</title>
        <authorList>
            <person name="Manzanera M."/>
            <person name="Santa-Cruz-Calvo L."/>
            <person name="Vilchez J.I."/>
            <person name="Garcia-Fontana C."/>
            <person name="Silva-Castro G.A."/>
            <person name="Calvo C."/>
            <person name="Gonzalez-Lopez J."/>
        </authorList>
    </citation>
    <scope>NUCLEOTIDE SEQUENCE [LARGE SCALE GENOMIC DNA]</scope>
    <source>
        <strain evidence="3">4J27</strain>
    </source>
</reference>
<dbReference type="Proteomes" id="UP000035722">
    <property type="component" value="Unassembled WGS sequence"/>
</dbReference>
<evidence type="ECO:0000256" key="1">
    <source>
        <dbReference type="SAM" id="MobiDB-lite"/>
    </source>
</evidence>
<protein>
    <submittedName>
        <fullName evidence="2">Uncharacterized protein</fullName>
    </submittedName>
</protein>
<organism evidence="2 3">
    <name type="scientific">Pseudarthrobacter siccitolerans</name>
    <dbReference type="NCBI Taxonomy" id="861266"/>
    <lineage>
        <taxon>Bacteria</taxon>
        <taxon>Bacillati</taxon>
        <taxon>Actinomycetota</taxon>
        <taxon>Actinomycetes</taxon>
        <taxon>Micrococcales</taxon>
        <taxon>Micrococcaceae</taxon>
        <taxon>Pseudarthrobacter</taxon>
    </lineage>
</organism>
<proteinExistence type="predicted"/>
<dbReference type="EMBL" id="CAQI01000059">
    <property type="protein sequence ID" value="CCQ48330.1"/>
    <property type="molecule type" value="Genomic_DNA"/>
</dbReference>
<gene>
    <name evidence="2" type="ORF">ARTSIC4J27_4336</name>
</gene>
<accession>A0A024H828</accession>
<dbReference type="AlphaFoldDB" id="A0A024H828"/>
<evidence type="ECO:0000313" key="3">
    <source>
        <dbReference type="Proteomes" id="UP000035722"/>
    </source>
</evidence>
<sequence length="69" mass="6523">MMALERVSLAPAAAGWATSGAAGSGGTPSGAASSGRLDLSEGKLEADIEFIVSPAGADYRTAGAGGAAL</sequence>
<name>A0A024H828_9MICC</name>
<keyword evidence="3" id="KW-1185">Reference proteome</keyword>